<dbReference type="InterPro" id="IPR024455">
    <property type="entry name" value="Phage_capsid"/>
</dbReference>
<name>A0A0N8IB33_9RHOB</name>
<protein>
    <submittedName>
        <fullName evidence="4">Capsid protein</fullName>
    </submittedName>
</protein>
<evidence type="ECO:0000313" key="4">
    <source>
        <dbReference type="EMBL" id="KPN61987.1"/>
    </source>
</evidence>
<proteinExistence type="predicted"/>
<reference evidence="4 5" key="1">
    <citation type="submission" date="2015-09" db="EMBL/GenBank/DDBJ databases">
        <title>Draft genome sequence of Aliiroseovarius crassostreae CV919-312TSm, the causative agent of Roseovarius Oyster Disease (formerly Juvenile Oyster Disease).</title>
        <authorList>
            <person name="Kessner L."/>
            <person name="Spinard E."/>
            <person name="Nelson D."/>
        </authorList>
    </citation>
    <scope>NUCLEOTIDE SEQUENCE [LARGE SCALE GENOMIC DNA]</scope>
    <source>
        <strain evidence="4 5">CV919-312</strain>
    </source>
</reference>
<evidence type="ECO:0000256" key="2">
    <source>
        <dbReference type="SAM" id="MobiDB-lite"/>
    </source>
</evidence>
<dbReference type="Pfam" id="PF05065">
    <property type="entry name" value="Phage_capsid"/>
    <property type="match status" value="1"/>
</dbReference>
<dbReference type="Proteomes" id="UP000050471">
    <property type="component" value="Unassembled WGS sequence"/>
</dbReference>
<keyword evidence="5" id="KW-1185">Reference proteome</keyword>
<sequence length="405" mass="42957">MSEKEIKAQGRTGAPSGPGQAHAPVAEVKTALAGFVSDIKEFQSEISTKLQQQEERLTMLDRKSQLNAARPHLAAETDLGAPHQKAFEAYVRSGDDDGLRGLQLEGKAMSTAVAADGGYLVDPVTADTIKGVLSNAASLRSVANVVNVEGTAYDVLIDQDDLVTGWASETGSAAETGTPKIDRISIPLHELSALPKVSQRLLDDSAFDIESWLAGRIAEKFARAESAAFINGDGVDKPNGFLNHTAVENGSWSWGNLGYVATGADGDFDGTNPADAIFDLIYALGADYRANGVFVMNSKTVGTVRKLKDADGRFLWSDATVAGEPARLIGYPVLIAEDMPDIASGSASIAFGDFANGYTVAERPDTRILRDPFSAKPHVLFYATKRVGGDVSDFAAIKLLKFSVS</sequence>
<evidence type="ECO:0000259" key="3">
    <source>
        <dbReference type="Pfam" id="PF05065"/>
    </source>
</evidence>
<comment type="subcellular location">
    <subcellularLocation>
        <location evidence="1">Virion</location>
    </subcellularLocation>
</comment>
<dbReference type="InterPro" id="IPR054612">
    <property type="entry name" value="Phage_capsid-like_C"/>
</dbReference>
<dbReference type="OrthoDB" id="9786516at2"/>
<organism evidence="4 5">
    <name type="scientific">Aliiroseovarius crassostreae</name>
    <dbReference type="NCBI Taxonomy" id="154981"/>
    <lineage>
        <taxon>Bacteria</taxon>
        <taxon>Pseudomonadati</taxon>
        <taxon>Pseudomonadota</taxon>
        <taxon>Alphaproteobacteria</taxon>
        <taxon>Rhodobacterales</taxon>
        <taxon>Paracoccaceae</taxon>
        <taxon>Aliiroseovarius</taxon>
    </lineage>
</organism>
<dbReference type="EMBL" id="LKBA01000023">
    <property type="protein sequence ID" value="KPN61987.1"/>
    <property type="molecule type" value="Genomic_DNA"/>
</dbReference>
<feature type="domain" description="Phage capsid-like C-terminal" evidence="3">
    <location>
        <begin position="117"/>
        <end position="402"/>
    </location>
</feature>
<dbReference type="AlphaFoldDB" id="A0A0N8IB33"/>
<comment type="caution">
    <text evidence="4">The sequence shown here is derived from an EMBL/GenBank/DDBJ whole genome shotgun (WGS) entry which is preliminary data.</text>
</comment>
<evidence type="ECO:0000256" key="1">
    <source>
        <dbReference type="ARBA" id="ARBA00004328"/>
    </source>
</evidence>
<dbReference type="Gene3D" id="3.30.2320.10">
    <property type="entry name" value="hypothetical protein PF0899 domain"/>
    <property type="match status" value="1"/>
</dbReference>
<accession>A0A0N8IB33</accession>
<gene>
    <name evidence="4" type="ORF">AKJ29_05115</name>
</gene>
<dbReference type="SUPFAM" id="SSF56563">
    <property type="entry name" value="Major capsid protein gp5"/>
    <property type="match status" value="1"/>
</dbReference>
<dbReference type="STRING" id="154981.AKJ29_05115"/>
<dbReference type="NCBIfam" id="TIGR01554">
    <property type="entry name" value="major_cap_HK97"/>
    <property type="match status" value="1"/>
</dbReference>
<dbReference type="Gene3D" id="3.30.2400.10">
    <property type="entry name" value="Major capsid protein gp5"/>
    <property type="match status" value="1"/>
</dbReference>
<evidence type="ECO:0000313" key="5">
    <source>
        <dbReference type="Proteomes" id="UP000050471"/>
    </source>
</evidence>
<feature type="region of interest" description="Disordered" evidence="2">
    <location>
        <begin position="1"/>
        <end position="23"/>
    </location>
</feature>
<dbReference type="RefSeq" id="WP_055192637.1">
    <property type="nucleotide sequence ID" value="NZ_FPBS01000018.1"/>
</dbReference>